<gene>
    <name evidence="1" type="ORF">KGM_206054</name>
</gene>
<reference evidence="1 2" key="1">
    <citation type="journal article" date="2011" name="Cell">
        <title>The monarch butterfly genome yields insights into long-distance migration.</title>
        <authorList>
            <person name="Zhan S."/>
            <person name="Merlin C."/>
            <person name="Boore J.L."/>
            <person name="Reppert S.M."/>
        </authorList>
    </citation>
    <scope>NUCLEOTIDE SEQUENCE [LARGE SCALE GENOMIC DNA]</scope>
    <source>
        <strain evidence="1">F-2</strain>
    </source>
</reference>
<name>A0A212EIJ1_DANPL</name>
<dbReference type="KEGG" id="dpl:KGM_206054"/>
<protein>
    <submittedName>
        <fullName evidence="1">Arylalkylamine N-acetyltransferase</fullName>
    </submittedName>
</protein>
<dbReference type="GO" id="GO:0016740">
    <property type="term" value="F:transferase activity"/>
    <property type="evidence" value="ECO:0007669"/>
    <property type="project" value="UniProtKB-KW"/>
</dbReference>
<dbReference type="EMBL" id="AGBW02014631">
    <property type="protein sequence ID" value="OWR41306.1"/>
    <property type="molecule type" value="Genomic_DNA"/>
</dbReference>
<evidence type="ECO:0000313" key="2">
    <source>
        <dbReference type="Proteomes" id="UP000007151"/>
    </source>
</evidence>
<dbReference type="AlphaFoldDB" id="A0A212EIJ1"/>
<sequence>MKAGEAIALYLLHRMITSDFPRLGYSKSARVTKRYMTFWLYNNSRRLADELPAQLSELNLRPRKMAIPYTLRRLTPKDKDGVIEFMRR</sequence>
<dbReference type="STRING" id="278856.A0A212EIJ1"/>
<dbReference type="InParanoid" id="A0A212EIJ1"/>
<comment type="caution">
    <text evidence="1">The sequence shown here is derived from an EMBL/GenBank/DDBJ whole genome shotgun (WGS) entry which is preliminary data.</text>
</comment>
<dbReference type="eggNOG" id="ENOG502S2IU">
    <property type="taxonomic scope" value="Eukaryota"/>
</dbReference>
<proteinExistence type="predicted"/>
<accession>A0A212EIJ1</accession>
<keyword evidence="2" id="KW-1185">Reference proteome</keyword>
<organism evidence="1 2">
    <name type="scientific">Danaus plexippus plexippus</name>
    <dbReference type="NCBI Taxonomy" id="278856"/>
    <lineage>
        <taxon>Eukaryota</taxon>
        <taxon>Metazoa</taxon>
        <taxon>Ecdysozoa</taxon>
        <taxon>Arthropoda</taxon>
        <taxon>Hexapoda</taxon>
        <taxon>Insecta</taxon>
        <taxon>Pterygota</taxon>
        <taxon>Neoptera</taxon>
        <taxon>Endopterygota</taxon>
        <taxon>Lepidoptera</taxon>
        <taxon>Glossata</taxon>
        <taxon>Ditrysia</taxon>
        <taxon>Papilionoidea</taxon>
        <taxon>Nymphalidae</taxon>
        <taxon>Danainae</taxon>
        <taxon>Danaini</taxon>
        <taxon>Danaina</taxon>
        <taxon>Danaus</taxon>
        <taxon>Danaus</taxon>
    </lineage>
</organism>
<evidence type="ECO:0000313" key="1">
    <source>
        <dbReference type="EMBL" id="OWR41306.1"/>
    </source>
</evidence>
<dbReference type="Proteomes" id="UP000007151">
    <property type="component" value="Unassembled WGS sequence"/>
</dbReference>